<protein>
    <recommendedName>
        <fullName evidence="2">Aminotransferase class V domain-containing protein</fullName>
    </recommendedName>
</protein>
<dbReference type="Gene3D" id="3.40.640.10">
    <property type="entry name" value="Type I PLP-dependent aspartate aminotransferase-like (Major domain)"/>
    <property type="match status" value="1"/>
</dbReference>
<feature type="domain" description="Aminotransferase class V" evidence="2">
    <location>
        <begin position="28"/>
        <end position="378"/>
    </location>
</feature>
<proteinExistence type="predicted"/>
<evidence type="ECO:0000256" key="1">
    <source>
        <dbReference type="ARBA" id="ARBA00022898"/>
    </source>
</evidence>
<dbReference type="PANTHER" id="PTHR43586">
    <property type="entry name" value="CYSTEINE DESULFURASE"/>
    <property type="match status" value="1"/>
</dbReference>
<dbReference type="Gene3D" id="3.90.1150.10">
    <property type="entry name" value="Aspartate Aminotransferase, domain 1"/>
    <property type="match status" value="1"/>
</dbReference>
<feature type="non-terminal residue" evidence="3">
    <location>
        <position position="1"/>
    </location>
</feature>
<sequence length="386" mass="42260">VDIENIRSQIPVLVHTAYMNTGWSGPSPRKVAQAMKDRIDLELEQGSTTAGVYEAGKEIQAQAREAAARIFNASVDEVLVTRNTTEGINIVLSGLDWNQGDEIVTCNLEHGSVVVPSQYLGERHGVVVKVVDLDPHDPRETILAKIEAAFTPKTRMVFISHVEYSTGLRMPAEEIRQLTAERGILFMLDGAQSGGHIALDMARSGFDFYSIPGQKWLLGYEGTGALFIRKEHQERIHPAHTGGRGVVSPMDVHNFQPVSGTMEKFLGGSSSVPLQAAFLEAVKFVEEVGIKNIEERNLDLADSAKAKLSEIPGVTVISPSERRDSSGLVSFSVGDQTPVSVVSKLWENHQIVVRQVNYPAAVRVSLHFFNTEQEVELLAGAVRELV</sequence>
<reference evidence="3" key="1">
    <citation type="submission" date="2018-05" db="EMBL/GenBank/DDBJ databases">
        <authorList>
            <person name="Lanie J.A."/>
            <person name="Ng W.-L."/>
            <person name="Kazmierczak K.M."/>
            <person name="Andrzejewski T.M."/>
            <person name="Davidsen T.M."/>
            <person name="Wayne K.J."/>
            <person name="Tettelin H."/>
            <person name="Glass J.I."/>
            <person name="Rusch D."/>
            <person name="Podicherti R."/>
            <person name="Tsui H.-C.T."/>
            <person name="Winkler M.E."/>
        </authorList>
    </citation>
    <scope>NUCLEOTIDE SEQUENCE</scope>
</reference>
<dbReference type="EMBL" id="UINC01008228">
    <property type="protein sequence ID" value="SVA37075.1"/>
    <property type="molecule type" value="Genomic_DNA"/>
</dbReference>
<dbReference type="InterPro" id="IPR015421">
    <property type="entry name" value="PyrdxlP-dep_Trfase_major"/>
</dbReference>
<keyword evidence="1" id="KW-0663">Pyridoxal phosphate</keyword>
<dbReference type="InterPro" id="IPR015424">
    <property type="entry name" value="PyrdxlP-dep_Trfase"/>
</dbReference>
<organism evidence="3">
    <name type="scientific">marine metagenome</name>
    <dbReference type="NCBI Taxonomy" id="408172"/>
    <lineage>
        <taxon>unclassified sequences</taxon>
        <taxon>metagenomes</taxon>
        <taxon>ecological metagenomes</taxon>
    </lineage>
</organism>
<dbReference type="AlphaFoldDB" id="A0A381V9K9"/>
<dbReference type="SUPFAM" id="SSF53383">
    <property type="entry name" value="PLP-dependent transferases"/>
    <property type="match status" value="1"/>
</dbReference>
<dbReference type="PANTHER" id="PTHR43586:SF8">
    <property type="entry name" value="CYSTEINE DESULFURASE 1, CHLOROPLASTIC"/>
    <property type="match status" value="1"/>
</dbReference>
<dbReference type="InterPro" id="IPR000192">
    <property type="entry name" value="Aminotrans_V_dom"/>
</dbReference>
<accession>A0A381V9K9</accession>
<name>A0A381V9K9_9ZZZZ</name>
<evidence type="ECO:0000259" key="2">
    <source>
        <dbReference type="Pfam" id="PF00266"/>
    </source>
</evidence>
<gene>
    <name evidence="3" type="ORF">METZ01_LOCUS89929</name>
</gene>
<evidence type="ECO:0000313" key="3">
    <source>
        <dbReference type="EMBL" id="SVA37075.1"/>
    </source>
</evidence>
<dbReference type="InterPro" id="IPR015422">
    <property type="entry name" value="PyrdxlP-dep_Trfase_small"/>
</dbReference>
<dbReference type="Pfam" id="PF00266">
    <property type="entry name" value="Aminotran_5"/>
    <property type="match status" value="1"/>
</dbReference>